<sequence>MIRPNSPKFYVYTLLSLKHFDIYTGLTTDLSRRLQEHSRGIVSSTSIRIPFKLIHYEYFVNLEDAKLREKYLKSNVGKARLKDSLKKTLASKVYMPYTLRR</sequence>
<name>A0A1F7GMP8_9BACT</name>
<organism evidence="2 3">
    <name type="scientific">Candidatus Roizmanbacteria bacterium RIFCSPHIGHO2_01_FULL_39_8</name>
    <dbReference type="NCBI Taxonomy" id="1802033"/>
    <lineage>
        <taxon>Bacteria</taxon>
        <taxon>Candidatus Roizmaniibacteriota</taxon>
    </lineage>
</organism>
<dbReference type="Pfam" id="PF01541">
    <property type="entry name" value="GIY-YIG"/>
    <property type="match status" value="1"/>
</dbReference>
<evidence type="ECO:0000259" key="1">
    <source>
        <dbReference type="PROSITE" id="PS50164"/>
    </source>
</evidence>
<accession>A0A1F7GMP8</accession>
<dbReference type="EMBL" id="MFZI01000039">
    <property type="protein sequence ID" value="OGK20181.1"/>
    <property type="molecule type" value="Genomic_DNA"/>
</dbReference>
<dbReference type="InterPro" id="IPR000305">
    <property type="entry name" value="GIY-YIG_endonuc"/>
</dbReference>
<gene>
    <name evidence="2" type="ORF">A2866_01605</name>
</gene>
<protein>
    <recommendedName>
        <fullName evidence="1">GIY-YIG domain-containing protein</fullName>
    </recommendedName>
</protein>
<dbReference type="Gene3D" id="3.40.1440.10">
    <property type="entry name" value="GIY-YIG endonuclease"/>
    <property type="match status" value="1"/>
</dbReference>
<reference evidence="2 3" key="1">
    <citation type="journal article" date="2016" name="Nat. Commun.">
        <title>Thousands of microbial genomes shed light on interconnected biogeochemical processes in an aquifer system.</title>
        <authorList>
            <person name="Anantharaman K."/>
            <person name="Brown C.T."/>
            <person name="Hug L.A."/>
            <person name="Sharon I."/>
            <person name="Castelle C.J."/>
            <person name="Probst A.J."/>
            <person name="Thomas B.C."/>
            <person name="Singh A."/>
            <person name="Wilkins M.J."/>
            <person name="Karaoz U."/>
            <person name="Brodie E.L."/>
            <person name="Williams K.H."/>
            <person name="Hubbard S.S."/>
            <person name="Banfield J.F."/>
        </authorList>
    </citation>
    <scope>NUCLEOTIDE SEQUENCE [LARGE SCALE GENOMIC DNA]</scope>
</reference>
<dbReference type="Proteomes" id="UP000177026">
    <property type="component" value="Unassembled WGS sequence"/>
</dbReference>
<evidence type="ECO:0000313" key="3">
    <source>
        <dbReference type="Proteomes" id="UP000177026"/>
    </source>
</evidence>
<dbReference type="SUPFAM" id="SSF82771">
    <property type="entry name" value="GIY-YIG endonuclease"/>
    <property type="match status" value="1"/>
</dbReference>
<dbReference type="InterPro" id="IPR035901">
    <property type="entry name" value="GIY-YIG_endonuc_sf"/>
</dbReference>
<dbReference type="AlphaFoldDB" id="A0A1F7GMP8"/>
<evidence type="ECO:0000313" key="2">
    <source>
        <dbReference type="EMBL" id="OGK20181.1"/>
    </source>
</evidence>
<comment type="caution">
    <text evidence="2">The sequence shown here is derived from an EMBL/GenBank/DDBJ whole genome shotgun (WGS) entry which is preliminary data.</text>
</comment>
<dbReference type="PROSITE" id="PS50164">
    <property type="entry name" value="GIY_YIG"/>
    <property type="match status" value="1"/>
</dbReference>
<feature type="domain" description="GIY-YIG" evidence="1">
    <location>
        <begin position="7"/>
        <end position="84"/>
    </location>
</feature>
<proteinExistence type="predicted"/>